<feature type="compositionally biased region" description="Polar residues" evidence="1">
    <location>
        <begin position="523"/>
        <end position="541"/>
    </location>
</feature>
<dbReference type="InterPro" id="IPR027417">
    <property type="entry name" value="P-loop_NTPase"/>
</dbReference>
<accession>A0A922L352</accession>
<dbReference type="Gene3D" id="2.40.320.10">
    <property type="entry name" value="Hypothetical Protein Pfu-838710-001"/>
    <property type="match status" value="1"/>
</dbReference>
<evidence type="ECO:0000313" key="3">
    <source>
        <dbReference type="EMBL" id="KAH9501228.1"/>
    </source>
</evidence>
<keyword evidence="4" id="KW-1185">Reference proteome</keyword>
<dbReference type="AlphaFoldDB" id="A0A922L352"/>
<feature type="region of interest" description="Disordered" evidence="1">
    <location>
        <begin position="477"/>
        <end position="513"/>
    </location>
</feature>
<dbReference type="GO" id="GO:0005525">
    <property type="term" value="F:GTP binding"/>
    <property type="evidence" value="ECO:0007669"/>
    <property type="project" value="TreeGrafter"/>
</dbReference>
<evidence type="ECO:0000259" key="2">
    <source>
        <dbReference type="Pfam" id="PF13521"/>
    </source>
</evidence>
<dbReference type="InterPro" id="IPR053227">
    <property type="entry name" value="TRPL-trafficking_regulator"/>
</dbReference>
<gene>
    <name evidence="3" type="ORF">DERF_012089</name>
</gene>
<organism evidence="3 4">
    <name type="scientific">Dermatophagoides farinae</name>
    <name type="common">American house dust mite</name>
    <dbReference type="NCBI Taxonomy" id="6954"/>
    <lineage>
        <taxon>Eukaryota</taxon>
        <taxon>Metazoa</taxon>
        <taxon>Ecdysozoa</taxon>
        <taxon>Arthropoda</taxon>
        <taxon>Chelicerata</taxon>
        <taxon>Arachnida</taxon>
        <taxon>Acari</taxon>
        <taxon>Acariformes</taxon>
        <taxon>Sarcoptiformes</taxon>
        <taxon>Astigmata</taxon>
        <taxon>Psoroptidia</taxon>
        <taxon>Analgoidea</taxon>
        <taxon>Pyroglyphidae</taxon>
        <taxon>Dermatophagoidinae</taxon>
        <taxon>Dermatophagoides</taxon>
    </lineage>
</organism>
<dbReference type="PANTHER" id="PTHR34932">
    <property type="entry name" value="TRPL TRANSLOCATION DEFECT PROTEIN 14"/>
    <property type="match status" value="1"/>
</dbReference>
<feature type="region of interest" description="Disordered" evidence="1">
    <location>
        <begin position="549"/>
        <end position="589"/>
    </location>
</feature>
<sequence length="604" mass="68391">MNNKNHQQSNNNRMTRKIDIPMKQNRLTMNFNSNPMEGNPTTDGNGRIESLMLDPLQTSSPSPSPPPLSMINPITMNGGSGGGYNANQNDHPNSDHIVYRLALTGGPCSGKTTGQARISTFFENLGWKVYRVPETATTLFSGGIRFPELNKDEADKFQENLIKVMISIERTFFTLAQSCNRNCLIICDRDMSDECWQRFLRANKWNTVDLRDNRYNQVVHLVTSADGAEEYYNIEGNPVRTEGLELARELDRKTMEAWVGHPYMDVIDNSTDFDTKMRRLISALCRRVGIEASDRLQDESHKIKFLVNGPPPSTSSMSMPPYQDFDVVHDYLITSNPKIQSRIRKRGQNGNWSYQQTVRRSDAGSQMVELRRQITHRDYVTLLAQRDDNHHTIYKTRRCFLWQQTYFQMDIYQAPRNGLILLEAYTTISGQALKAKLPPFLDIVREVTNDPEYSMFELSRRLESPSRICIGGVRQLSSGGHRGSISSSDESVNENNLTKMNGTGNGDCPTGRKSRRKYSELLRNSNNILSSPKTTTTTKDNGQIEMKPMINDGNVNNINNGQENSKTNDDNNNNSICKSKTSSTTTKTNDISINTKTKTANGHY</sequence>
<name>A0A922L352_DERFA</name>
<dbReference type="SUPFAM" id="SSF52540">
    <property type="entry name" value="P-loop containing nucleoside triphosphate hydrolases"/>
    <property type="match status" value="1"/>
</dbReference>
<feature type="compositionally biased region" description="Low complexity" evidence="1">
    <location>
        <begin position="477"/>
        <end position="488"/>
    </location>
</feature>
<feature type="region of interest" description="Disordered" evidence="1">
    <location>
        <begin position="523"/>
        <end position="542"/>
    </location>
</feature>
<reference evidence="3" key="2">
    <citation type="journal article" date="2022" name="Res Sq">
        <title>Comparative Genomics Reveals Insights into the Divergent Evolution of Astigmatic Mites and Household Pest Adaptations.</title>
        <authorList>
            <person name="Xiong Q."/>
            <person name="Wan A.T.-Y."/>
            <person name="Liu X.-Y."/>
            <person name="Fung C.S.-H."/>
            <person name="Xiao X."/>
            <person name="Malainual N."/>
            <person name="Hou J."/>
            <person name="Wang L."/>
            <person name="Wang M."/>
            <person name="Yang K."/>
            <person name="Cui Y."/>
            <person name="Leung E."/>
            <person name="Nong W."/>
            <person name="Shin S.-K."/>
            <person name="Au S."/>
            <person name="Jeong K.Y."/>
            <person name="Chew F.T."/>
            <person name="Hui J."/>
            <person name="Leung T.F."/>
            <person name="Tungtrongchitr A."/>
            <person name="Zhong N."/>
            <person name="Liu Z."/>
            <person name="Tsui S."/>
        </authorList>
    </citation>
    <scope>NUCLEOTIDE SEQUENCE</scope>
    <source>
        <strain evidence="3">Derf</strain>
        <tissue evidence="3">Whole organism</tissue>
    </source>
</reference>
<dbReference type="GO" id="GO:0070300">
    <property type="term" value="F:phosphatidic acid binding"/>
    <property type="evidence" value="ECO:0007669"/>
    <property type="project" value="TreeGrafter"/>
</dbReference>
<dbReference type="Pfam" id="PF13521">
    <property type="entry name" value="AAA_28"/>
    <property type="match status" value="1"/>
</dbReference>
<feature type="compositionally biased region" description="Polar residues" evidence="1">
    <location>
        <begin position="489"/>
        <end position="502"/>
    </location>
</feature>
<dbReference type="SUPFAM" id="SSF55154">
    <property type="entry name" value="CYTH-like phosphatases"/>
    <property type="match status" value="1"/>
</dbReference>
<dbReference type="GO" id="GO:0035091">
    <property type="term" value="F:phosphatidylinositol binding"/>
    <property type="evidence" value="ECO:0007669"/>
    <property type="project" value="TreeGrafter"/>
</dbReference>
<dbReference type="EMBL" id="ASGP02000006">
    <property type="protein sequence ID" value="KAH9501228.1"/>
    <property type="molecule type" value="Genomic_DNA"/>
</dbReference>
<evidence type="ECO:0000313" key="4">
    <source>
        <dbReference type="Proteomes" id="UP000790347"/>
    </source>
</evidence>
<proteinExistence type="predicted"/>
<reference evidence="3" key="1">
    <citation type="submission" date="2013-05" db="EMBL/GenBank/DDBJ databases">
        <authorList>
            <person name="Yim A.K.Y."/>
            <person name="Chan T.F."/>
            <person name="Ji K.M."/>
            <person name="Liu X.Y."/>
            <person name="Zhou J.W."/>
            <person name="Li R.Q."/>
            <person name="Yang K.Y."/>
            <person name="Li J."/>
            <person name="Li M."/>
            <person name="Law P.T.W."/>
            <person name="Wu Y.L."/>
            <person name="Cai Z.L."/>
            <person name="Qin H."/>
            <person name="Bao Y."/>
            <person name="Leung R.K.K."/>
            <person name="Ng P.K.S."/>
            <person name="Zou J."/>
            <person name="Zhong X.J."/>
            <person name="Ran P.X."/>
            <person name="Zhong N.S."/>
            <person name="Liu Z.G."/>
            <person name="Tsui S.K.W."/>
        </authorList>
    </citation>
    <scope>NUCLEOTIDE SEQUENCE</scope>
    <source>
        <strain evidence="3">Derf</strain>
        <tissue evidence="3">Whole organism</tissue>
    </source>
</reference>
<feature type="compositionally biased region" description="Low complexity" evidence="1">
    <location>
        <begin position="550"/>
        <end position="589"/>
    </location>
</feature>
<protein>
    <recommendedName>
        <fullName evidence="2">NadR/Ttd14 AAA domain-containing protein</fullName>
    </recommendedName>
</protein>
<evidence type="ECO:0000256" key="1">
    <source>
        <dbReference type="SAM" id="MobiDB-lite"/>
    </source>
</evidence>
<dbReference type="PANTHER" id="PTHR34932:SF1">
    <property type="entry name" value="TRPL TRANSLOCATION DEFECT PROTEIN 14"/>
    <property type="match status" value="1"/>
</dbReference>
<dbReference type="Proteomes" id="UP000790347">
    <property type="component" value="Unassembled WGS sequence"/>
</dbReference>
<feature type="domain" description="NadR/Ttd14 AAA" evidence="2">
    <location>
        <begin position="101"/>
        <end position="274"/>
    </location>
</feature>
<comment type="caution">
    <text evidence="3">The sequence shown here is derived from an EMBL/GenBank/DDBJ whole genome shotgun (WGS) entry which is preliminary data.</text>
</comment>
<dbReference type="InterPro" id="IPR038727">
    <property type="entry name" value="NadR/Ttd14_AAA_dom"/>
</dbReference>
<dbReference type="InterPro" id="IPR033469">
    <property type="entry name" value="CYTH-like_dom_sf"/>
</dbReference>
<dbReference type="GO" id="GO:0045494">
    <property type="term" value="P:photoreceptor cell maintenance"/>
    <property type="evidence" value="ECO:0007669"/>
    <property type="project" value="TreeGrafter"/>
</dbReference>